<dbReference type="Proteomes" id="UP000836387">
    <property type="component" value="Unassembled WGS sequence"/>
</dbReference>
<reference evidence="1" key="1">
    <citation type="submission" date="2020-04" db="EMBL/GenBank/DDBJ databases">
        <authorList>
            <person name="Broberg M."/>
        </authorList>
    </citation>
    <scope>NUCLEOTIDE SEQUENCE</scope>
</reference>
<accession>A0ACA9TKI8</accession>
<evidence type="ECO:0000313" key="1">
    <source>
        <dbReference type="EMBL" id="CAG9941441.1"/>
    </source>
</evidence>
<sequence length="250" mass="26827">MTGTVTTETVKATPTRSIGGQIAPIQTDGTVTPRNRRNGANKDIIPAHTRYLPHHPHHHRRALARHIGAMGGVDLTIAGLTVAVLHHDAETSRHIAGGTDQGPQSPEGQGRDPSVSPAGKNTVTFSDGTQLPLRATQVPKIHIYEQQHSDGTSTLTSINSNPGGGPHTNIVSVKQDPLSGEPVVDMVTNDRKLRDVDAIVSYLRSKSNIEAVTVTMHAVHPRKSKDDPIKPWTLEPRDGHHDGKPTSSPE</sequence>
<organism evidence="1 2">
    <name type="scientific">Clonostachys rosea f. rosea IK726</name>
    <dbReference type="NCBI Taxonomy" id="1349383"/>
    <lineage>
        <taxon>Eukaryota</taxon>
        <taxon>Fungi</taxon>
        <taxon>Dikarya</taxon>
        <taxon>Ascomycota</taxon>
        <taxon>Pezizomycotina</taxon>
        <taxon>Sordariomycetes</taxon>
        <taxon>Hypocreomycetidae</taxon>
        <taxon>Hypocreales</taxon>
        <taxon>Bionectriaceae</taxon>
        <taxon>Clonostachys</taxon>
    </lineage>
</organism>
<protein>
    <submittedName>
        <fullName evidence="1">Uncharacterized protein</fullName>
    </submittedName>
</protein>
<proteinExistence type="predicted"/>
<evidence type="ECO:0000313" key="2">
    <source>
        <dbReference type="Proteomes" id="UP000836387"/>
    </source>
</evidence>
<dbReference type="EMBL" id="CADEHS020000005">
    <property type="protein sequence ID" value="CAG9941441.1"/>
    <property type="molecule type" value="Genomic_DNA"/>
</dbReference>
<comment type="caution">
    <text evidence="1">The sequence shown here is derived from an EMBL/GenBank/DDBJ whole genome shotgun (WGS) entry which is preliminary data.</text>
</comment>
<keyword evidence="2" id="KW-1185">Reference proteome</keyword>
<reference evidence="1" key="2">
    <citation type="submission" date="2021-10" db="EMBL/GenBank/DDBJ databases">
        <authorList>
            <person name="Piombo E."/>
        </authorList>
    </citation>
    <scope>NUCLEOTIDE SEQUENCE</scope>
</reference>
<name>A0ACA9TKI8_BIOOC</name>
<gene>
    <name evidence="1" type="ORF">CRV2_00002870</name>
</gene>